<sequence length="557" mass="61141">MNIRLIAMRKKLKIAILLLLFFCALKVSVLADESLDQYRNRNIESANNYIFLLVHGTGGSAKDMGEIYNFMTKSIPNSGLGLTKVYKYSFKDKFGSIRDWAKEIDQFMASAKTEAGTTEANFVLICHSAGGLAARYYVNNSGLYQGNIKKIVTINTPHLGSPSGKASIWAEINRPYRYYIPLTLMLMAYDPSNAFNKTKLAAAIKNFALYYWLSTGATDLFLAKLNRGDYQLIREQMPESSILNEINSAPIPAIGVPSYSIVSSGGVPTANDVNSEFAYITLLAVPMRILSSAVIPFGVQELANVEEKLTGGMFSMIIGYPFFEDGDFVSSSKSQKGENISNLINAKRIHYVYRSISIAGVSGAVETALFASSLIPWPANVGVGLVAGLFTAVALGNIGNVNSRDDYNAWDYMYAHNTMISSTIIKEKEVNGTKTTLLEEAIFDSPISGSSTDRAIHQTALKLSSNITNEAGSIKILSNYHEVLPDSLSEASAGRVLGTPIIVNGKEKNIESILVKEPPTKIEGVLRDFMPLNMQYFQYSENFAAWKDIKVENEFGN</sequence>
<proteinExistence type="predicted"/>
<reference evidence="1 2" key="1">
    <citation type="submission" date="2019-12" db="EMBL/GenBank/DDBJ databases">
        <authorList>
            <person name="Wolfe R."/>
            <person name="Danczak R."/>
            <person name="Wilkins M."/>
        </authorList>
    </citation>
    <scope>NUCLEOTIDE SEQUENCE [LARGE SCALE GENOMIC DNA]</scope>
    <source>
        <strain evidence="1">X2_MaxBin.013</strain>
    </source>
</reference>
<evidence type="ECO:0000313" key="1">
    <source>
        <dbReference type="EMBL" id="KAF0133136.1"/>
    </source>
</evidence>
<dbReference type="EMBL" id="WPAF01000034">
    <property type="protein sequence ID" value="KAF0133136.1"/>
    <property type="molecule type" value="Genomic_DNA"/>
</dbReference>
<dbReference type="Proteomes" id="UP000488506">
    <property type="component" value="Unassembled WGS sequence"/>
</dbReference>
<dbReference type="Pfam" id="PF02089">
    <property type="entry name" value="Palm_thioest"/>
    <property type="match status" value="1"/>
</dbReference>
<feature type="non-terminal residue" evidence="1">
    <location>
        <position position="557"/>
    </location>
</feature>
<evidence type="ECO:0008006" key="3">
    <source>
        <dbReference type="Google" id="ProtNLM"/>
    </source>
</evidence>
<evidence type="ECO:0000313" key="2">
    <source>
        <dbReference type="Proteomes" id="UP000488506"/>
    </source>
</evidence>
<dbReference type="AlphaFoldDB" id="A0A833L002"/>
<name>A0A833L002_UNCSA</name>
<organism evidence="1 2">
    <name type="scientific">Candidatus Saganbacteria bacterium</name>
    <dbReference type="NCBI Taxonomy" id="2575572"/>
    <lineage>
        <taxon>Bacteria</taxon>
        <taxon>Bacillati</taxon>
        <taxon>Saganbacteria</taxon>
    </lineage>
</organism>
<dbReference type="InterPro" id="IPR029058">
    <property type="entry name" value="AB_hydrolase_fold"/>
</dbReference>
<dbReference type="Gene3D" id="3.40.50.1820">
    <property type="entry name" value="alpha/beta hydrolase"/>
    <property type="match status" value="1"/>
</dbReference>
<accession>A0A833L002</accession>
<gene>
    <name evidence="1" type="ORF">FD145_1440</name>
</gene>
<protein>
    <recommendedName>
        <fullName evidence="3">DUF676 domain-containing protein</fullName>
    </recommendedName>
</protein>
<comment type="caution">
    <text evidence="1">The sequence shown here is derived from an EMBL/GenBank/DDBJ whole genome shotgun (WGS) entry which is preliminary data.</text>
</comment>
<dbReference type="SUPFAM" id="SSF53474">
    <property type="entry name" value="alpha/beta-Hydrolases"/>
    <property type="match status" value="1"/>
</dbReference>